<gene>
    <name evidence="1" type="ORF">Pdw03_1484</name>
</gene>
<organism evidence="1 2">
    <name type="scientific">Penicillium digitatum</name>
    <name type="common">Green mold</name>
    <dbReference type="NCBI Taxonomy" id="36651"/>
    <lineage>
        <taxon>Eukaryota</taxon>
        <taxon>Fungi</taxon>
        <taxon>Dikarya</taxon>
        <taxon>Ascomycota</taxon>
        <taxon>Pezizomycotina</taxon>
        <taxon>Eurotiomycetes</taxon>
        <taxon>Eurotiomycetidae</taxon>
        <taxon>Eurotiales</taxon>
        <taxon>Aspergillaceae</taxon>
        <taxon>Penicillium</taxon>
    </lineage>
</organism>
<evidence type="ECO:0000313" key="2">
    <source>
        <dbReference type="Proteomes" id="UP000595662"/>
    </source>
</evidence>
<proteinExistence type="predicted"/>
<dbReference type="Proteomes" id="UP000595662">
    <property type="component" value="Chromosome 5"/>
</dbReference>
<evidence type="ECO:0000313" key="1">
    <source>
        <dbReference type="EMBL" id="QQK46586.1"/>
    </source>
</evidence>
<dbReference type="GeneID" id="90952271"/>
<dbReference type="EMBL" id="CP060778">
    <property type="protein sequence ID" value="QQK46586.1"/>
    <property type="molecule type" value="Genomic_DNA"/>
</dbReference>
<sequence>METPLCLSPRELFLSPQGEQNFSINPWRGTHLDIHKCKELASVPALFEKAGRWRIKKIDHIGKMGSTSVLFKSRVVAVFLTMHPTFHTSTLYVHGTPRITSGAR</sequence>
<accession>A0A7T6XSW1</accession>
<protein>
    <submittedName>
        <fullName evidence="1">Uncharacterized protein</fullName>
    </submittedName>
</protein>
<dbReference type="RefSeq" id="XP_065957645.1">
    <property type="nucleotide sequence ID" value="XM_066099918.1"/>
</dbReference>
<dbReference type="AlphaFoldDB" id="A0A7T6XSW1"/>
<name>A0A7T6XSW1_PENDI</name>
<reference evidence="1 2" key="1">
    <citation type="submission" date="2020-08" db="EMBL/GenBank/DDBJ databases">
        <title>The completed genome sequence of the pathogenic ascomycete fungus Penicillium digitatum.</title>
        <authorList>
            <person name="Wang M."/>
        </authorList>
    </citation>
    <scope>NUCLEOTIDE SEQUENCE [LARGE SCALE GENOMIC DNA]</scope>
    <source>
        <strain evidence="1 2">PdW03</strain>
    </source>
</reference>